<keyword evidence="3" id="KW-1185">Reference proteome</keyword>
<protein>
    <submittedName>
        <fullName evidence="1">Uncharacterized protein</fullName>
    </submittedName>
</protein>
<evidence type="ECO:0000313" key="1">
    <source>
        <dbReference type="EMBL" id="KAA1098293.1"/>
    </source>
</evidence>
<proteinExistence type="predicted"/>
<sequence>MNPTKDTMRLTMACALCNTTLNIPTFETHSWLDSRWGKLLARTFVLEGCNNDHSLPAGPICKSSSSAPHYITQCLPRPGRPSPP</sequence>
<gene>
    <name evidence="2" type="ORF">PGT21_032152</name>
    <name evidence="1" type="ORF">PGT21_032855</name>
</gene>
<dbReference type="Proteomes" id="UP000324748">
    <property type="component" value="Unassembled WGS sequence"/>
</dbReference>
<dbReference type="EMBL" id="VSWC01000053">
    <property type="protein sequence ID" value="KAA1101880.1"/>
    <property type="molecule type" value="Genomic_DNA"/>
</dbReference>
<name>A0A5B0PB43_PUCGR</name>
<dbReference type="EMBL" id="VSWC01000066">
    <property type="protein sequence ID" value="KAA1098293.1"/>
    <property type="molecule type" value="Genomic_DNA"/>
</dbReference>
<dbReference type="OrthoDB" id="2513481at2759"/>
<organism evidence="1 3">
    <name type="scientific">Puccinia graminis f. sp. tritici</name>
    <dbReference type="NCBI Taxonomy" id="56615"/>
    <lineage>
        <taxon>Eukaryota</taxon>
        <taxon>Fungi</taxon>
        <taxon>Dikarya</taxon>
        <taxon>Basidiomycota</taxon>
        <taxon>Pucciniomycotina</taxon>
        <taxon>Pucciniomycetes</taxon>
        <taxon>Pucciniales</taxon>
        <taxon>Pucciniaceae</taxon>
        <taxon>Puccinia</taxon>
    </lineage>
</organism>
<evidence type="ECO:0000313" key="2">
    <source>
        <dbReference type="EMBL" id="KAA1101880.1"/>
    </source>
</evidence>
<dbReference type="AlphaFoldDB" id="A0A5B0PB43"/>
<reference evidence="1 3" key="1">
    <citation type="submission" date="2019-05" db="EMBL/GenBank/DDBJ databases">
        <title>Emergence of the Ug99 lineage of the wheat stem rust pathogen through somatic hybridization.</title>
        <authorList>
            <person name="Li F."/>
            <person name="Upadhyaya N.M."/>
            <person name="Sperschneider J."/>
            <person name="Matny O."/>
            <person name="Nguyen-Phuc H."/>
            <person name="Mago R."/>
            <person name="Raley C."/>
            <person name="Miller M.E."/>
            <person name="Silverstein K.A.T."/>
            <person name="Henningsen E."/>
            <person name="Hirsch C.D."/>
            <person name="Visser B."/>
            <person name="Pretorius Z.A."/>
            <person name="Steffenson B.J."/>
            <person name="Schwessinger B."/>
            <person name="Dodds P.N."/>
            <person name="Figueroa M."/>
        </authorList>
    </citation>
    <scope>NUCLEOTIDE SEQUENCE [LARGE SCALE GENOMIC DNA]</scope>
    <source>
        <strain evidence="1">21-0</strain>
    </source>
</reference>
<accession>A0A5B0PB43</accession>
<evidence type="ECO:0000313" key="3">
    <source>
        <dbReference type="Proteomes" id="UP000324748"/>
    </source>
</evidence>
<comment type="caution">
    <text evidence="1">The sequence shown here is derived from an EMBL/GenBank/DDBJ whole genome shotgun (WGS) entry which is preliminary data.</text>
</comment>